<proteinExistence type="predicted"/>
<protein>
    <submittedName>
        <fullName evidence="2">Uncharacterized protein</fullName>
    </submittedName>
</protein>
<keyword evidence="3" id="KW-1185">Reference proteome</keyword>
<dbReference type="VEuPathDB" id="VectorBase:AMIN014582"/>
<sequence>MLSMVPPRHPLRNSHKPPILRNPPSPRWYQSVECFRGLLQHHPLHADLEKA</sequence>
<dbReference type="EnsemblMetazoa" id="AMIN014582-RA">
    <property type="protein sequence ID" value="AMIN014582-PA"/>
    <property type="gene ID" value="AMIN014582"/>
</dbReference>
<evidence type="ECO:0000313" key="3">
    <source>
        <dbReference type="Proteomes" id="UP000075920"/>
    </source>
</evidence>
<accession>A0A182WPI3</accession>
<organism evidence="2 3">
    <name type="scientific">Anopheles minimus</name>
    <dbReference type="NCBI Taxonomy" id="112268"/>
    <lineage>
        <taxon>Eukaryota</taxon>
        <taxon>Metazoa</taxon>
        <taxon>Ecdysozoa</taxon>
        <taxon>Arthropoda</taxon>
        <taxon>Hexapoda</taxon>
        <taxon>Insecta</taxon>
        <taxon>Pterygota</taxon>
        <taxon>Neoptera</taxon>
        <taxon>Endopterygota</taxon>
        <taxon>Diptera</taxon>
        <taxon>Nematocera</taxon>
        <taxon>Culicoidea</taxon>
        <taxon>Culicidae</taxon>
        <taxon>Anophelinae</taxon>
        <taxon>Anopheles</taxon>
    </lineage>
</organism>
<evidence type="ECO:0000256" key="1">
    <source>
        <dbReference type="SAM" id="MobiDB-lite"/>
    </source>
</evidence>
<dbReference type="AlphaFoldDB" id="A0A182WPI3"/>
<reference evidence="3" key="1">
    <citation type="submission" date="2013-03" db="EMBL/GenBank/DDBJ databases">
        <title>The Genome Sequence of Anopheles minimus MINIMUS1.</title>
        <authorList>
            <consortium name="The Broad Institute Genomics Platform"/>
            <person name="Neafsey D.E."/>
            <person name="Walton C."/>
            <person name="Walker B."/>
            <person name="Young S.K."/>
            <person name="Zeng Q."/>
            <person name="Gargeya S."/>
            <person name="Fitzgerald M."/>
            <person name="Haas B."/>
            <person name="Abouelleil A."/>
            <person name="Allen A.W."/>
            <person name="Alvarado L."/>
            <person name="Arachchi H.M."/>
            <person name="Berlin A.M."/>
            <person name="Chapman S.B."/>
            <person name="Gainer-Dewar J."/>
            <person name="Goldberg J."/>
            <person name="Griggs A."/>
            <person name="Gujja S."/>
            <person name="Hansen M."/>
            <person name="Howarth C."/>
            <person name="Imamovic A."/>
            <person name="Ireland A."/>
            <person name="Larimer J."/>
            <person name="McCowan C."/>
            <person name="Murphy C."/>
            <person name="Pearson M."/>
            <person name="Poon T.W."/>
            <person name="Priest M."/>
            <person name="Roberts A."/>
            <person name="Saif S."/>
            <person name="Shea T."/>
            <person name="Sisk P."/>
            <person name="Sykes S."/>
            <person name="Wortman J."/>
            <person name="Nusbaum C."/>
            <person name="Birren B."/>
        </authorList>
    </citation>
    <scope>NUCLEOTIDE SEQUENCE [LARGE SCALE GENOMIC DNA]</scope>
    <source>
        <strain evidence="3">MINIMUS1</strain>
    </source>
</reference>
<evidence type="ECO:0000313" key="2">
    <source>
        <dbReference type="EnsemblMetazoa" id="AMIN014582-PA"/>
    </source>
</evidence>
<name>A0A182WPI3_9DIPT</name>
<dbReference type="Proteomes" id="UP000075920">
    <property type="component" value="Unassembled WGS sequence"/>
</dbReference>
<reference evidence="2" key="2">
    <citation type="submission" date="2020-05" db="UniProtKB">
        <authorList>
            <consortium name="EnsemblMetazoa"/>
        </authorList>
    </citation>
    <scope>IDENTIFICATION</scope>
    <source>
        <strain evidence="2">MINIMUS1</strain>
    </source>
</reference>
<feature type="region of interest" description="Disordered" evidence="1">
    <location>
        <begin position="1"/>
        <end position="24"/>
    </location>
</feature>